<keyword evidence="2" id="KW-1185">Reference proteome</keyword>
<dbReference type="Proteomes" id="UP001178507">
    <property type="component" value="Unassembled WGS sequence"/>
</dbReference>
<dbReference type="PANTHER" id="PTHR13887">
    <property type="entry name" value="GLUTATHIONE S-TRANSFERASE KAPPA"/>
    <property type="match status" value="1"/>
</dbReference>
<dbReference type="AlphaFoldDB" id="A0AA36JFB6"/>
<dbReference type="EMBL" id="CAUJNA010003516">
    <property type="protein sequence ID" value="CAJ1403948.1"/>
    <property type="molecule type" value="Genomic_DNA"/>
</dbReference>
<evidence type="ECO:0000313" key="2">
    <source>
        <dbReference type="Proteomes" id="UP001178507"/>
    </source>
</evidence>
<comment type="caution">
    <text evidence="1">The sequence shown here is derived from an EMBL/GenBank/DDBJ whole genome shotgun (WGS) entry which is preliminary data.</text>
</comment>
<proteinExistence type="predicted"/>
<dbReference type="PANTHER" id="PTHR13887:SF41">
    <property type="entry name" value="THIOREDOXIN SUPERFAMILY PROTEIN"/>
    <property type="match status" value="1"/>
</dbReference>
<evidence type="ECO:0008006" key="3">
    <source>
        <dbReference type="Google" id="ProtNLM"/>
    </source>
</evidence>
<dbReference type="Gene3D" id="3.40.30.10">
    <property type="entry name" value="Glutaredoxin"/>
    <property type="match status" value="1"/>
</dbReference>
<sequence>METLADEAIDFTVTRLPFFLRPELPGINKSLGDGTAGTWRVEDSPGTWGQQMDLYTKKHPEKFGADGQAPDARFGISWQAAEVGLKFSFGQPMSNSMDALRLLVKVQREHSPAVREAFFEIVSRKYFTEGRPLADHQMLLEAAKEAEVPTEGLLEWLRSGDGTFEIQRTYAEIFFGWGYTSVPVTLVSCEGLDQHIQGSQNLEAYLQVFRRILEEPLASKTPEQKLPIWEKYSRVAQATGTANGKDFSVEARDIFFGETALNLRQKAKGARPG</sequence>
<dbReference type="InterPro" id="IPR036249">
    <property type="entry name" value="Thioredoxin-like_sf"/>
</dbReference>
<evidence type="ECO:0000313" key="1">
    <source>
        <dbReference type="EMBL" id="CAJ1403948.1"/>
    </source>
</evidence>
<accession>A0AA36JFB6</accession>
<protein>
    <recommendedName>
        <fullName evidence="3">DSBA-like thioredoxin domain-containing protein</fullName>
    </recommendedName>
</protein>
<dbReference type="SUPFAM" id="SSF52833">
    <property type="entry name" value="Thioredoxin-like"/>
    <property type="match status" value="1"/>
</dbReference>
<reference evidence="1" key="1">
    <citation type="submission" date="2023-08" db="EMBL/GenBank/DDBJ databases">
        <authorList>
            <person name="Chen Y."/>
            <person name="Shah S."/>
            <person name="Dougan E. K."/>
            <person name="Thang M."/>
            <person name="Chan C."/>
        </authorList>
    </citation>
    <scope>NUCLEOTIDE SEQUENCE</scope>
</reference>
<organism evidence="1 2">
    <name type="scientific">Effrenium voratum</name>
    <dbReference type="NCBI Taxonomy" id="2562239"/>
    <lineage>
        <taxon>Eukaryota</taxon>
        <taxon>Sar</taxon>
        <taxon>Alveolata</taxon>
        <taxon>Dinophyceae</taxon>
        <taxon>Suessiales</taxon>
        <taxon>Symbiodiniaceae</taxon>
        <taxon>Effrenium</taxon>
    </lineage>
</organism>
<gene>
    <name evidence="1" type="ORF">EVOR1521_LOCUS26502</name>
</gene>
<name>A0AA36JFB6_9DINO</name>